<evidence type="ECO:0000256" key="1">
    <source>
        <dbReference type="ARBA" id="ARBA00006479"/>
    </source>
</evidence>
<keyword evidence="4" id="KW-1185">Reference proteome</keyword>
<dbReference type="Pfam" id="PF00480">
    <property type="entry name" value="ROK"/>
    <property type="match status" value="1"/>
</dbReference>
<dbReference type="InterPro" id="IPR036388">
    <property type="entry name" value="WH-like_DNA-bd_sf"/>
</dbReference>
<gene>
    <name evidence="3" type="ORF">OM075_17285</name>
</gene>
<reference evidence="3" key="1">
    <citation type="submission" date="2022-10" db="EMBL/GenBank/DDBJ databases">
        <authorList>
            <person name="Yu W.X."/>
        </authorList>
    </citation>
    <scope>NUCLEOTIDE SEQUENCE</scope>
    <source>
        <strain evidence="3">AAT</strain>
    </source>
</reference>
<proteinExistence type="inferred from homology"/>
<dbReference type="PANTHER" id="PTHR18964">
    <property type="entry name" value="ROK (REPRESSOR, ORF, KINASE) FAMILY"/>
    <property type="match status" value="1"/>
</dbReference>
<dbReference type="AlphaFoldDB" id="A0AAE3M7G1"/>
<evidence type="ECO:0000313" key="3">
    <source>
        <dbReference type="EMBL" id="MCW3788225.1"/>
    </source>
</evidence>
<dbReference type="Gene3D" id="1.10.10.10">
    <property type="entry name" value="Winged helix-like DNA-binding domain superfamily/Winged helix DNA-binding domain"/>
    <property type="match status" value="1"/>
</dbReference>
<dbReference type="RefSeq" id="WP_301191786.1">
    <property type="nucleotide sequence ID" value="NZ_JAPDPJ010000047.1"/>
</dbReference>
<comment type="similarity">
    <text evidence="1">Belongs to the ROK (NagC/XylR) family.</text>
</comment>
<accession>A0AAE3M7G1</accession>
<dbReference type="PANTHER" id="PTHR18964:SF149">
    <property type="entry name" value="BIFUNCTIONAL UDP-N-ACETYLGLUCOSAMINE 2-EPIMERASE_N-ACETYLMANNOSAMINE KINASE"/>
    <property type="match status" value="1"/>
</dbReference>
<dbReference type="Gene3D" id="3.30.420.40">
    <property type="match status" value="2"/>
</dbReference>
<name>A0AAE3M7G1_9BACT</name>
<dbReference type="InterPro" id="IPR043129">
    <property type="entry name" value="ATPase_NBD"/>
</dbReference>
<comment type="caution">
    <text evidence="3">The sequence shown here is derived from an EMBL/GenBank/DDBJ whole genome shotgun (WGS) entry which is preliminary data.</text>
</comment>
<dbReference type="SUPFAM" id="SSF46785">
    <property type="entry name" value="Winged helix' DNA-binding domain"/>
    <property type="match status" value="1"/>
</dbReference>
<evidence type="ECO:0000313" key="4">
    <source>
        <dbReference type="Proteomes" id="UP001209229"/>
    </source>
</evidence>
<dbReference type="Proteomes" id="UP001209229">
    <property type="component" value="Unassembled WGS sequence"/>
</dbReference>
<sequence length="415" mass="45315">MNNFHFETELVNQLAGVEKKRYVQQVRIAKVLYIEGPQTTSQLCKRLKISAPNMMTILSEMVDKNIVEKKGQGESIGGRKPDLYGVTSNSFYVMAVEMGIYKTQIAIYDANNQQITEVEEYSIELNNAEDTLEHIVEAINSVIDKSGLNRKKLLGIGVSMPGLIDSVNGINHTYLNYGEAAVADLLEEKIGRPVFIENDANAMALAEYRLGCAKDKKNVLVMYLDWGIGLGMVLDGKLYHGASGFAGEFSHIPMVENGHLCRCGKLGCMETVSSGTTILEMAKKGVADGKTSILLENNGSSTNFKVLKNVIKAALAGDQYAINILDETGKNLGKGISILIQLLNPELIVLCGKLADSGELITTPIQQGINTHAMKQIRERTNIVVSNFGSEIGMYGALAVVMENIFDKYIASYGK</sequence>
<dbReference type="InterPro" id="IPR036390">
    <property type="entry name" value="WH_DNA-bd_sf"/>
</dbReference>
<dbReference type="SUPFAM" id="SSF53067">
    <property type="entry name" value="Actin-like ATPase domain"/>
    <property type="match status" value="1"/>
</dbReference>
<organism evidence="3 4">
    <name type="scientific">Plebeiibacterium sediminum</name>
    <dbReference type="NCBI Taxonomy" id="2992112"/>
    <lineage>
        <taxon>Bacteria</taxon>
        <taxon>Pseudomonadati</taxon>
        <taxon>Bacteroidota</taxon>
        <taxon>Bacteroidia</taxon>
        <taxon>Marinilabiliales</taxon>
        <taxon>Marinilabiliaceae</taxon>
        <taxon>Plebeiibacterium</taxon>
    </lineage>
</organism>
<dbReference type="InterPro" id="IPR000600">
    <property type="entry name" value="ROK"/>
</dbReference>
<dbReference type="EMBL" id="JAPDPJ010000047">
    <property type="protein sequence ID" value="MCW3788225.1"/>
    <property type="molecule type" value="Genomic_DNA"/>
</dbReference>
<evidence type="ECO:0000256" key="2">
    <source>
        <dbReference type="SAM" id="Coils"/>
    </source>
</evidence>
<feature type="coiled-coil region" evidence="2">
    <location>
        <begin position="111"/>
        <end position="138"/>
    </location>
</feature>
<protein>
    <submittedName>
        <fullName evidence="3">ROK family transcriptional regulator</fullName>
    </submittedName>
</protein>
<keyword evidence="2" id="KW-0175">Coiled coil</keyword>